<proteinExistence type="predicted"/>
<dbReference type="AlphaFoldDB" id="A0A6C0AFC8"/>
<sequence>MKEDLKEEIPEKDIIKMREILNNNDLLYGQFLINGETLMDV</sequence>
<reference evidence="1" key="1">
    <citation type="journal article" date="2020" name="Nature">
        <title>Giant virus diversity and host interactions through global metagenomics.</title>
        <authorList>
            <person name="Schulz F."/>
            <person name="Roux S."/>
            <person name="Paez-Espino D."/>
            <person name="Jungbluth S."/>
            <person name="Walsh D.A."/>
            <person name="Denef V.J."/>
            <person name="McMahon K.D."/>
            <person name="Konstantinidis K.T."/>
            <person name="Eloe-Fadrosh E.A."/>
            <person name="Kyrpides N.C."/>
            <person name="Woyke T."/>
        </authorList>
    </citation>
    <scope>NUCLEOTIDE SEQUENCE</scope>
    <source>
        <strain evidence="1">GVMAG-S-1021933-23</strain>
    </source>
</reference>
<evidence type="ECO:0000313" key="1">
    <source>
        <dbReference type="EMBL" id="QHS78479.1"/>
    </source>
</evidence>
<accession>A0A6C0AFC8</accession>
<organism evidence="1">
    <name type="scientific">viral metagenome</name>
    <dbReference type="NCBI Taxonomy" id="1070528"/>
    <lineage>
        <taxon>unclassified sequences</taxon>
        <taxon>metagenomes</taxon>
        <taxon>organismal metagenomes</taxon>
    </lineage>
</organism>
<dbReference type="EMBL" id="MN740597">
    <property type="protein sequence ID" value="QHS78479.1"/>
    <property type="molecule type" value="Genomic_DNA"/>
</dbReference>
<protein>
    <submittedName>
        <fullName evidence="1">Uncharacterized protein</fullName>
    </submittedName>
</protein>
<name>A0A6C0AFC8_9ZZZZ</name>